<evidence type="ECO:0000256" key="2">
    <source>
        <dbReference type="ARBA" id="ARBA00010790"/>
    </source>
</evidence>
<keyword evidence="10" id="KW-0413">Isomerase</keyword>
<evidence type="ECO:0000256" key="6">
    <source>
        <dbReference type="ARBA" id="ARBA00023002"/>
    </source>
</evidence>
<dbReference type="InterPro" id="IPR007867">
    <property type="entry name" value="GMC_OxRtase_C"/>
</dbReference>
<name>A0ABS6AQW3_9NOCA</name>
<keyword evidence="3" id="KW-0153">Cholesterol metabolism</keyword>
<keyword evidence="8" id="KW-1207">Sterol metabolism</keyword>
<evidence type="ECO:0000256" key="9">
    <source>
        <dbReference type="ARBA" id="ARBA00023221"/>
    </source>
</evidence>
<keyword evidence="5" id="KW-0274">FAD</keyword>
<dbReference type="PROSITE" id="PS51318">
    <property type="entry name" value="TAT"/>
    <property type="match status" value="1"/>
</dbReference>
<protein>
    <recommendedName>
        <fullName evidence="14">Cholesterol oxidase</fullName>
        <ecNumber evidence="13">1.1.3.6</ecNumber>
        <ecNumber evidence="11">5.3.3.1</ecNumber>
    </recommendedName>
    <alternativeName>
        <fullName evidence="15">Cholesterol isomerase</fullName>
    </alternativeName>
</protein>
<evidence type="ECO:0000256" key="12">
    <source>
        <dbReference type="ARBA" id="ARBA00049645"/>
    </source>
</evidence>
<keyword evidence="7" id="KW-0443">Lipid metabolism</keyword>
<comment type="caution">
    <text evidence="18">The sequence shown here is derived from an EMBL/GenBank/DDBJ whole genome shotgun (WGS) entry which is preliminary data.</text>
</comment>
<gene>
    <name evidence="18" type="ORF">KO481_02595</name>
</gene>
<dbReference type="InterPro" id="IPR036188">
    <property type="entry name" value="FAD/NAD-bd_sf"/>
</dbReference>
<dbReference type="PANTHER" id="PTHR47470:SF1">
    <property type="entry name" value="FAD-DEPENDENT OXIDOREDUCTASE 2 FAD BINDING DOMAIN-CONTAINING PROTEIN"/>
    <property type="match status" value="1"/>
</dbReference>
<feature type="chain" id="PRO_5046036577" description="Cholesterol oxidase" evidence="16">
    <location>
        <begin position="33"/>
        <end position="551"/>
    </location>
</feature>
<evidence type="ECO:0000259" key="17">
    <source>
        <dbReference type="Pfam" id="PF05199"/>
    </source>
</evidence>
<dbReference type="InterPro" id="IPR006311">
    <property type="entry name" value="TAT_signal"/>
</dbReference>
<keyword evidence="16" id="KW-0732">Signal</keyword>
<dbReference type="InterPro" id="IPR052542">
    <property type="entry name" value="Cholesterol_Oxidase"/>
</dbReference>
<evidence type="ECO:0000256" key="1">
    <source>
        <dbReference type="ARBA" id="ARBA00001974"/>
    </source>
</evidence>
<dbReference type="Proteomes" id="UP000733379">
    <property type="component" value="Unassembled WGS sequence"/>
</dbReference>
<evidence type="ECO:0000313" key="19">
    <source>
        <dbReference type="Proteomes" id="UP000733379"/>
    </source>
</evidence>
<organism evidence="18 19">
    <name type="scientific">Nocardia albiluteola</name>
    <dbReference type="NCBI Taxonomy" id="2842303"/>
    <lineage>
        <taxon>Bacteria</taxon>
        <taxon>Bacillati</taxon>
        <taxon>Actinomycetota</taxon>
        <taxon>Actinomycetes</taxon>
        <taxon>Mycobacteriales</taxon>
        <taxon>Nocardiaceae</taxon>
        <taxon>Nocardia</taxon>
    </lineage>
</organism>
<evidence type="ECO:0000256" key="14">
    <source>
        <dbReference type="ARBA" id="ARBA00049744"/>
    </source>
</evidence>
<reference evidence="18 19" key="1">
    <citation type="submission" date="2021-06" db="EMBL/GenBank/DDBJ databases">
        <title>Actinomycetes sequencing.</title>
        <authorList>
            <person name="Shan Q."/>
        </authorList>
    </citation>
    <scope>NUCLEOTIDE SEQUENCE [LARGE SCALE GENOMIC DNA]</scope>
    <source>
        <strain evidence="18 19">NEAU-G5</strain>
    </source>
</reference>
<evidence type="ECO:0000313" key="18">
    <source>
        <dbReference type="EMBL" id="MBU3060411.1"/>
    </source>
</evidence>
<evidence type="ECO:0000256" key="16">
    <source>
        <dbReference type="SAM" id="SignalP"/>
    </source>
</evidence>
<dbReference type="EC" id="5.3.3.1" evidence="11"/>
<evidence type="ECO:0000256" key="4">
    <source>
        <dbReference type="ARBA" id="ARBA00022630"/>
    </source>
</evidence>
<evidence type="ECO:0000256" key="15">
    <source>
        <dbReference type="ARBA" id="ARBA00049778"/>
    </source>
</evidence>
<evidence type="ECO:0000256" key="7">
    <source>
        <dbReference type="ARBA" id="ARBA00023098"/>
    </source>
</evidence>
<comment type="similarity">
    <text evidence="2">Belongs to the GMC oxidoreductase family.</text>
</comment>
<dbReference type="PANTHER" id="PTHR47470">
    <property type="entry name" value="CHOLESTEROL OXIDASE"/>
    <property type="match status" value="1"/>
</dbReference>
<keyword evidence="6" id="KW-0560">Oxidoreductase</keyword>
<evidence type="ECO:0000256" key="10">
    <source>
        <dbReference type="ARBA" id="ARBA00023235"/>
    </source>
</evidence>
<keyword evidence="9" id="KW-0753">Steroid metabolism</keyword>
<evidence type="ECO:0000256" key="3">
    <source>
        <dbReference type="ARBA" id="ARBA00022548"/>
    </source>
</evidence>
<evidence type="ECO:0000256" key="8">
    <source>
        <dbReference type="ARBA" id="ARBA00023166"/>
    </source>
</evidence>
<comment type="cofactor">
    <cofactor evidence="1">
        <name>FAD</name>
        <dbReference type="ChEBI" id="CHEBI:57692"/>
    </cofactor>
</comment>
<feature type="signal peptide" evidence="16">
    <location>
        <begin position="1"/>
        <end position="32"/>
    </location>
</feature>
<accession>A0ABS6AQW3</accession>
<dbReference type="Pfam" id="PF05199">
    <property type="entry name" value="GMC_oxred_C"/>
    <property type="match status" value="1"/>
</dbReference>
<keyword evidence="19" id="KW-1185">Reference proteome</keyword>
<feature type="domain" description="Glucose-methanol-choline oxidoreductase C-terminal" evidence="17">
    <location>
        <begin position="484"/>
        <end position="539"/>
    </location>
</feature>
<dbReference type="SUPFAM" id="SSF51905">
    <property type="entry name" value="FAD/NAD(P)-binding domain"/>
    <property type="match status" value="1"/>
</dbReference>
<evidence type="ECO:0000256" key="5">
    <source>
        <dbReference type="ARBA" id="ARBA00022827"/>
    </source>
</evidence>
<evidence type="ECO:0000256" key="11">
    <source>
        <dbReference type="ARBA" id="ARBA00038856"/>
    </source>
</evidence>
<dbReference type="EMBL" id="JAHKNI010000001">
    <property type="protein sequence ID" value="MBU3060411.1"/>
    <property type="molecule type" value="Genomic_DNA"/>
</dbReference>
<comment type="pathway">
    <text evidence="12">Steroid metabolism; cholesterol degradation.</text>
</comment>
<sequence length="551" mass="58653">MRDEGGGRVRRRALMKAAGMAALLGATGTAAGAVTGAGPATADPVWNDLFRHWVPEIFAPLPDPPEHSEAIIIGSGFGAAVTALRLAQAGVANTVLERGLLWPNDPRREIFTGDDLPDGRGFWHRTEFTGVTKVPMHFTDFGGVLDVTSFDGIDVWRGAAVGGGSVVFTGCMLAPPQRFFDQIFTGTVDFGEMDRVYYPRVRQMLRLSTMPADIYNSAPFTHSRAWDEQARKAGYTPQASDSIFNWNIIRGELSGATRPSGTAARSNLGNSNGAKFDLNQNYLKYAQQTGKSAVFAGHRVDSIAQDAEGRYVVAVTKMDPTGAVLRTRTLTCDRLFLGAGSVGTSELLVRAQATGALPHLNEHVGDGWGTNGDVVLARGESSLRGLGQGVPSASRIFDGSGMPLTLESWYIPGVPVETGALASLGLAFDTTRARFGFDRARNAVGLRWPRQAQDRIVDACRAVEHRIAERGGAMVEYTALGYDANAVFTAHPLGGAVLGRATDNYGRVIGHPGLYVMDGAAVPGSTGTVNPSLTIAALAERNIENIVRAGH</sequence>
<dbReference type="Gene3D" id="3.30.410.10">
    <property type="entry name" value="Cholesterol Oxidase, domain 2"/>
    <property type="match status" value="1"/>
</dbReference>
<dbReference type="Gene3D" id="3.50.50.60">
    <property type="entry name" value="FAD/NAD(P)-binding domain"/>
    <property type="match status" value="1"/>
</dbReference>
<dbReference type="EC" id="1.1.3.6" evidence="13"/>
<proteinExistence type="inferred from homology"/>
<dbReference type="SUPFAM" id="SSF54373">
    <property type="entry name" value="FAD-linked reductases, C-terminal domain"/>
    <property type="match status" value="1"/>
</dbReference>
<evidence type="ECO:0000256" key="13">
    <source>
        <dbReference type="ARBA" id="ARBA00049723"/>
    </source>
</evidence>
<keyword evidence="4" id="KW-0285">Flavoprotein</keyword>